<dbReference type="GeneID" id="19209062"/>
<gene>
    <name evidence="2" type="ORF">CONPUDRAFT_72976</name>
</gene>
<evidence type="ECO:0008006" key="4">
    <source>
        <dbReference type="Google" id="ProtNLM"/>
    </source>
</evidence>
<evidence type="ECO:0000313" key="2">
    <source>
        <dbReference type="EMBL" id="EIW81183.1"/>
    </source>
</evidence>
<comment type="caution">
    <text evidence="2">The sequence shown here is derived from an EMBL/GenBank/DDBJ whole genome shotgun (WGS) entry which is preliminary data.</text>
</comment>
<dbReference type="EMBL" id="JH711578">
    <property type="protein sequence ID" value="EIW81183.1"/>
    <property type="molecule type" value="Genomic_DNA"/>
</dbReference>
<proteinExistence type="predicted"/>
<sequence length="260" mass="27704">MPKDTSDGPLGHRKGKKTGPLPVSTPDPTQDRPRAKLYARKSTGGSRPRPFVQVPALPVRKSQPPPTLDARPPMANTARTVTIAPSLGPEDNSAEGGPGGSGPGSVPRRRPTGKCQLCALDNINCTSFNAKATSTACDQCRKRHRGCSNALPRGRHTAIAAEVTRRKGRGSRAEGGRGGRRPRPAPGTNAPSAHTQRERSPPPPPAPGTINAPARTQRPPTHGDFEPFVKAIIGGLEGLIKKSVKAELEKWERERTRSRP</sequence>
<reference evidence="3" key="1">
    <citation type="journal article" date="2012" name="Science">
        <title>The Paleozoic origin of enzymatic lignin decomposition reconstructed from 31 fungal genomes.</title>
        <authorList>
            <person name="Floudas D."/>
            <person name="Binder M."/>
            <person name="Riley R."/>
            <person name="Barry K."/>
            <person name="Blanchette R.A."/>
            <person name="Henrissat B."/>
            <person name="Martinez A.T."/>
            <person name="Otillar R."/>
            <person name="Spatafora J.W."/>
            <person name="Yadav J.S."/>
            <person name="Aerts A."/>
            <person name="Benoit I."/>
            <person name="Boyd A."/>
            <person name="Carlson A."/>
            <person name="Copeland A."/>
            <person name="Coutinho P.M."/>
            <person name="de Vries R.P."/>
            <person name="Ferreira P."/>
            <person name="Findley K."/>
            <person name="Foster B."/>
            <person name="Gaskell J."/>
            <person name="Glotzer D."/>
            <person name="Gorecki P."/>
            <person name="Heitman J."/>
            <person name="Hesse C."/>
            <person name="Hori C."/>
            <person name="Igarashi K."/>
            <person name="Jurgens J.A."/>
            <person name="Kallen N."/>
            <person name="Kersten P."/>
            <person name="Kohler A."/>
            <person name="Kuees U."/>
            <person name="Kumar T.K.A."/>
            <person name="Kuo A."/>
            <person name="LaButti K."/>
            <person name="Larrondo L.F."/>
            <person name="Lindquist E."/>
            <person name="Ling A."/>
            <person name="Lombard V."/>
            <person name="Lucas S."/>
            <person name="Lundell T."/>
            <person name="Martin R."/>
            <person name="McLaughlin D.J."/>
            <person name="Morgenstern I."/>
            <person name="Morin E."/>
            <person name="Murat C."/>
            <person name="Nagy L.G."/>
            <person name="Nolan M."/>
            <person name="Ohm R.A."/>
            <person name="Patyshakuliyeva A."/>
            <person name="Rokas A."/>
            <person name="Ruiz-Duenas F.J."/>
            <person name="Sabat G."/>
            <person name="Salamov A."/>
            <person name="Samejima M."/>
            <person name="Schmutz J."/>
            <person name="Slot J.C."/>
            <person name="St John F."/>
            <person name="Stenlid J."/>
            <person name="Sun H."/>
            <person name="Sun S."/>
            <person name="Syed K."/>
            <person name="Tsang A."/>
            <person name="Wiebenga A."/>
            <person name="Young D."/>
            <person name="Pisabarro A."/>
            <person name="Eastwood D.C."/>
            <person name="Martin F."/>
            <person name="Cullen D."/>
            <person name="Grigoriev I.V."/>
            <person name="Hibbett D.S."/>
        </authorList>
    </citation>
    <scope>NUCLEOTIDE SEQUENCE [LARGE SCALE GENOMIC DNA]</scope>
    <source>
        <strain evidence="3">RWD-64-598 SS2</strain>
    </source>
</reference>
<name>A0A5M3MPX3_CONPW</name>
<protein>
    <recommendedName>
        <fullName evidence="4">Zn(2)-C6 fungal-type domain-containing protein</fullName>
    </recommendedName>
</protein>
<dbReference type="KEGG" id="cput:CONPUDRAFT_72976"/>
<dbReference type="Proteomes" id="UP000053558">
    <property type="component" value="Unassembled WGS sequence"/>
</dbReference>
<organism evidence="2 3">
    <name type="scientific">Coniophora puteana (strain RWD-64-598)</name>
    <name type="common">Brown rot fungus</name>
    <dbReference type="NCBI Taxonomy" id="741705"/>
    <lineage>
        <taxon>Eukaryota</taxon>
        <taxon>Fungi</taxon>
        <taxon>Dikarya</taxon>
        <taxon>Basidiomycota</taxon>
        <taxon>Agaricomycotina</taxon>
        <taxon>Agaricomycetes</taxon>
        <taxon>Agaricomycetidae</taxon>
        <taxon>Boletales</taxon>
        <taxon>Coniophorineae</taxon>
        <taxon>Coniophoraceae</taxon>
        <taxon>Coniophora</taxon>
    </lineage>
</organism>
<accession>A0A5M3MPX3</accession>
<feature type="region of interest" description="Disordered" evidence="1">
    <location>
        <begin position="158"/>
        <end position="227"/>
    </location>
</feature>
<dbReference type="RefSeq" id="XP_007768299.1">
    <property type="nucleotide sequence ID" value="XM_007770109.1"/>
</dbReference>
<evidence type="ECO:0000313" key="3">
    <source>
        <dbReference type="Proteomes" id="UP000053558"/>
    </source>
</evidence>
<keyword evidence="3" id="KW-1185">Reference proteome</keyword>
<evidence type="ECO:0000256" key="1">
    <source>
        <dbReference type="SAM" id="MobiDB-lite"/>
    </source>
</evidence>
<feature type="region of interest" description="Disordered" evidence="1">
    <location>
        <begin position="1"/>
        <end position="112"/>
    </location>
</feature>
<dbReference type="AlphaFoldDB" id="A0A5M3MPX3"/>